<reference evidence="2" key="1">
    <citation type="submission" date="2022-11" db="UniProtKB">
        <authorList>
            <consortium name="WormBaseParasite"/>
        </authorList>
    </citation>
    <scope>IDENTIFICATION</scope>
</reference>
<dbReference type="WBParaSite" id="JU765_v2.g11936.t1">
    <property type="protein sequence ID" value="JU765_v2.g11936.t1"/>
    <property type="gene ID" value="JU765_v2.g11936"/>
</dbReference>
<name>A0AC34Q1I0_9BILA</name>
<protein>
    <submittedName>
        <fullName evidence="2">Uncharacterized protein</fullName>
    </submittedName>
</protein>
<accession>A0AC34Q1I0</accession>
<sequence>MKKTNGTTSGSGNMYLMDKARSPIRASIDERNSMISATSSAGSNTLCDSVSNYTNMTLTTNQSQVRE</sequence>
<evidence type="ECO:0000313" key="1">
    <source>
        <dbReference type="Proteomes" id="UP000887576"/>
    </source>
</evidence>
<proteinExistence type="predicted"/>
<evidence type="ECO:0000313" key="2">
    <source>
        <dbReference type="WBParaSite" id="JU765_v2.g11936.t1"/>
    </source>
</evidence>
<organism evidence="1 2">
    <name type="scientific">Panagrolaimus sp. JU765</name>
    <dbReference type="NCBI Taxonomy" id="591449"/>
    <lineage>
        <taxon>Eukaryota</taxon>
        <taxon>Metazoa</taxon>
        <taxon>Ecdysozoa</taxon>
        <taxon>Nematoda</taxon>
        <taxon>Chromadorea</taxon>
        <taxon>Rhabditida</taxon>
        <taxon>Tylenchina</taxon>
        <taxon>Panagrolaimomorpha</taxon>
        <taxon>Panagrolaimoidea</taxon>
        <taxon>Panagrolaimidae</taxon>
        <taxon>Panagrolaimus</taxon>
    </lineage>
</organism>
<dbReference type="Proteomes" id="UP000887576">
    <property type="component" value="Unplaced"/>
</dbReference>